<dbReference type="InterPro" id="IPR012724">
    <property type="entry name" value="DnaJ"/>
</dbReference>
<dbReference type="PROSITE" id="PS50076">
    <property type="entry name" value="DNAJ_2"/>
    <property type="match status" value="1"/>
</dbReference>
<evidence type="ECO:0000256" key="8">
    <source>
        <dbReference type="ARBA" id="ARBA00022833"/>
    </source>
</evidence>
<feature type="domain" description="CR-type" evidence="17">
    <location>
        <begin position="148"/>
        <end position="230"/>
    </location>
</feature>
<dbReference type="Pfam" id="PF00684">
    <property type="entry name" value="DnaJ_CXXCXGXG"/>
    <property type="match status" value="1"/>
</dbReference>
<feature type="binding site" evidence="13">
    <location>
        <position position="164"/>
    </location>
    <ligand>
        <name>Zn(2+)</name>
        <dbReference type="ChEBI" id="CHEBI:29105"/>
        <label>1</label>
    </ligand>
</feature>
<evidence type="ECO:0000256" key="13">
    <source>
        <dbReference type="HAMAP-Rule" id="MF_01152"/>
    </source>
</evidence>
<evidence type="ECO:0000313" key="18">
    <source>
        <dbReference type="EMBL" id="SDL41762.1"/>
    </source>
</evidence>
<evidence type="ECO:0000259" key="17">
    <source>
        <dbReference type="PROSITE" id="PS51188"/>
    </source>
</evidence>
<keyword evidence="19" id="KW-1185">Reference proteome</keyword>
<evidence type="ECO:0000256" key="7">
    <source>
        <dbReference type="ARBA" id="ARBA00022771"/>
    </source>
</evidence>
<dbReference type="GO" id="GO:0006260">
    <property type="term" value="P:DNA replication"/>
    <property type="evidence" value="ECO:0007669"/>
    <property type="project" value="UniProtKB-KW"/>
</dbReference>
<feature type="binding site" evidence="13">
    <location>
        <position position="218"/>
    </location>
    <ligand>
        <name>Zn(2+)</name>
        <dbReference type="ChEBI" id="CHEBI:29105"/>
        <label>1</label>
    </ligand>
</feature>
<dbReference type="SUPFAM" id="SSF49493">
    <property type="entry name" value="HSP40/DnaJ peptide-binding domain"/>
    <property type="match status" value="2"/>
</dbReference>
<dbReference type="FunFam" id="2.10.230.10:FF:000002">
    <property type="entry name" value="Molecular chaperone DnaJ"/>
    <property type="match status" value="1"/>
</dbReference>
<comment type="function">
    <text evidence="13">Participates actively in the response to hyperosmotic and heat shock by preventing the aggregation of stress-denatured proteins and by disaggregating proteins, also in an autonomous, DnaK-independent fashion. Unfolded proteins bind initially to DnaJ; upon interaction with the DnaJ-bound protein, DnaK hydrolyzes its bound ATP, resulting in the formation of a stable complex. GrpE releases ADP from DnaK; ATP binding to DnaK triggers the release of the substrate protein, thus completing the reaction cycle. Several rounds of ATP-dependent interactions between DnaJ, DnaK and GrpE are required for fully efficient folding. Also involved, together with DnaK and GrpE, in the DNA replication of plasmids through activation of initiation proteins.</text>
</comment>
<dbReference type="NCBIfam" id="TIGR02349">
    <property type="entry name" value="DnaJ_bact"/>
    <property type="match status" value="1"/>
</dbReference>
<feature type="binding site" evidence="13">
    <location>
        <position position="181"/>
    </location>
    <ligand>
        <name>Zn(2+)</name>
        <dbReference type="ChEBI" id="CHEBI:29105"/>
        <label>2</label>
    </ligand>
</feature>
<dbReference type="GO" id="GO:0005524">
    <property type="term" value="F:ATP binding"/>
    <property type="evidence" value="ECO:0007669"/>
    <property type="project" value="InterPro"/>
</dbReference>
<evidence type="ECO:0000256" key="1">
    <source>
        <dbReference type="ARBA" id="ARBA00004496"/>
    </source>
</evidence>
<feature type="repeat" description="CXXCXGXG motif" evidence="13">
    <location>
        <begin position="178"/>
        <end position="185"/>
    </location>
</feature>
<dbReference type="PANTHER" id="PTHR43096">
    <property type="entry name" value="DNAJ HOMOLOG 1, MITOCHONDRIAL-RELATED"/>
    <property type="match status" value="1"/>
</dbReference>
<dbReference type="InterPro" id="IPR036869">
    <property type="entry name" value="J_dom_sf"/>
</dbReference>
<comment type="subcellular location">
    <subcellularLocation>
        <location evidence="1 13">Cytoplasm</location>
    </subcellularLocation>
</comment>
<feature type="domain" description="J" evidence="16">
    <location>
        <begin position="8"/>
        <end position="72"/>
    </location>
</feature>
<dbReference type="AlphaFoldDB" id="A0A1G9JWN3"/>
<keyword evidence="4 13" id="KW-0235">DNA replication</keyword>
<keyword evidence="7 13" id="KW-0863">Zinc-finger</keyword>
<dbReference type="InterPro" id="IPR001305">
    <property type="entry name" value="HSP_DnaJ_Cys-rich_dom"/>
</dbReference>
<keyword evidence="6 13" id="KW-0677">Repeat</keyword>
<evidence type="ECO:0000256" key="14">
    <source>
        <dbReference type="PROSITE-ProRule" id="PRU00546"/>
    </source>
</evidence>
<dbReference type="FunFam" id="1.10.287.110:FF:000031">
    <property type="entry name" value="Molecular chaperone DnaJ"/>
    <property type="match status" value="1"/>
</dbReference>
<dbReference type="CDD" id="cd10747">
    <property type="entry name" value="DnaJ_C"/>
    <property type="match status" value="1"/>
</dbReference>
<dbReference type="PRINTS" id="PR00625">
    <property type="entry name" value="JDOMAIN"/>
</dbReference>
<evidence type="ECO:0000259" key="16">
    <source>
        <dbReference type="PROSITE" id="PS50076"/>
    </source>
</evidence>
<dbReference type="GO" id="GO:0005737">
    <property type="term" value="C:cytoplasm"/>
    <property type="evidence" value="ECO:0007669"/>
    <property type="project" value="UniProtKB-SubCell"/>
</dbReference>
<evidence type="ECO:0000256" key="2">
    <source>
        <dbReference type="ARBA" id="ARBA00011738"/>
    </source>
</evidence>
<feature type="binding site" evidence="13">
    <location>
        <position position="207"/>
    </location>
    <ligand>
        <name>Zn(2+)</name>
        <dbReference type="ChEBI" id="CHEBI:29105"/>
        <label>2</label>
    </ligand>
</feature>
<dbReference type="GO" id="GO:0042026">
    <property type="term" value="P:protein refolding"/>
    <property type="evidence" value="ECO:0007669"/>
    <property type="project" value="TreeGrafter"/>
</dbReference>
<sequence>MANSSNKDYYEVLGVDRDADQDEIKKAYRELAKKYHPDRSDDPEAGEKFKEISEAYDILSDPEKREKYDRYGHAGLGQDDYSVNFDDFAGGDFGGIGFEDIDDIFDMFFGGRRRTSRGRSDRRSSRQSKRGKDLKYRIEIDFEEAVTGTEKEIQIPREVSCDECGGTGAEPGSSSRTCPKCGGQGRIRTTQRTPFGQMASTQVCDECEGEGEIIENPCPQCGGSGTQRERSTLTVDIPAGIRDGNQLRMSGEGQAGQRGARPGDLYIVVNVRDHEIFERRGDDIHCEVPINFVQAALGDEIEVPTVEDKVKFQIPEGTQPGDVLRLRNKGVPHLKKSGKGDQYIHVKVVIPRSLDQEQRELLEKFAEISGDEINPEGKSFFRRVKDAFGG</sequence>
<dbReference type="EMBL" id="FNGO01000004">
    <property type="protein sequence ID" value="SDL41762.1"/>
    <property type="molecule type" value="Genomic_DNA"/>
</dbReference>
<keyword evidence="3 13" id="KW-0963">Cytoplasm</keyword>
<evidence type="ECO:0000256" key="3">
    <source>
        <dbReference type="ARBA" id="ARBA00022490"/>
    </source>
</evidence>
<feature type="zinc finger region" description="CR-type" evidence="14">
    <location>
        <begin position="148"/>
        <end position="230"/>
    </location>
</feature>
<name>A0A1G9JWN3_9FIRM</name>
<accession>A0A1G9JWN3</accession>
<dbReference type="PROSITE" id="PS51188">
    <property type="entry name" value="ZF_CR"/>
    <property type="match status" value="1"/>
</dbReference>
<feature type="repeat" description="CXXCXGXG motif" evidence="13">
    <location>
        <begin position="218"/>
        <end position="225"/>
    </location>
</feature>
<dbReference type="Gene3D" id="2.10.230.10">
    <property type="entry name" value="Heat shock protein DnaJ, cysteine-rich domain"/>
    <property type="match status" value="1"/>
</dbReference>
<dbReference type="SMART" id="SM00271">
    <property type="entry name" value="DnaJ"/>
    <property type="match status" value="1"/>
</dbReference>
<keyword evidence="5 13" id="KW-0479">Metal-binding</keyword>
<feature type="binding site" evidence="13">
    <location>
        <position position="178"/>
    </location>
    <ligand>
        <name>Zn(2+)</name>
        <dbReference type="ChEBI" id="CHEBI:29105"/>
        <label>2</label>
    </ligand>
</feature>
<evidence type="ECO:0000313" key="19">
    <source>
        <dbReference type="Proteomes" id="UP000199476"/>
    </source>
</evidence>
<dbReference type="InterPro" id="IPR001623">
    <property type="entry name" value="DnaJ_domain"/>
</dbReference>
<evidence type="ECO:0000256" key="15">
    <source>
        <dbReference type="SAM" id="MobiDB-lite"/>
    </source>
</evidence>
<dbReference type="FunFam" id="2.60.260.20:FF:000004">
    <property type="entry name" value="Molecular chaperone DnaJ"/>
    <property type="match status" value="1"/>
</dbReference>
<dbReference type="Pfam" id="PF01556">
    <property type="entry name" value="DnaJ_C"/>
    <property type="match status" value="1"/>
</dbReference>
<dbReference type="Pfam" id="PF00226">
    <property type="entry name" value="DnaJ"/>
    <property type="match status" value="1"/>
</dbReference>
<dbReference type="CDD" id="cd10719">
    <property type="entry name" value="DnaJ_zf"/>
    <property type="match status" value="1"/>
</dbReference>
<feature type="binding site" evidence="13">
    <location>
        <position position="161"/>
    </location>
    <ligand>
        <name>Zn(2+)</name>
        <dbReference type="ChEBI" id="CHEBI:29105"/>
        <label>1</label>
    </ligand>
</feature>
<dbReference type="GO" id="GO:0008270">
    <property type="term" value="F:zinc ion binding"/>
    <property type="evidence" value="ECO:0007669"/>
    <property type="project" value="UniProtKB-UniRule"/>
</dbReference>
<proteinExistence type="inferred from homology"/>
<evidence type="ECO:0000256" key="11">
    <source>
        <dbReference type="ARBA" id="ARBA00061004"/>
    </source>
</evidence>
<feature type="binding site" evidence="13">
    <location>
        <position position="221"/>
    </location>
    <ligand>
        <name>Zn(2+)</name>
        <dbReference type="ChEBI" id="CHEBI:29105"/>
        <label>1</label>
    </ligand>
</feature>
<comment type="similarity">
    <text evidence="11 13">Belongs to the DnaJ family.</text>
</comment>
<organism evidence="18 19">
    <name type="scientific">Halarsenatibacter silvermanii</name>
    <dbReference type="NCBI Taxonomy" id="321763"/>
    <lineage>
        <taxon>Bacteria</taxon>
        <taxon>Bacillati</taxon>
        <taxon>Bacillota</taxon>
        <taxon>Clostridia</taxon>
        <taxon>Halanaerobiales</taxon>
        <taxon>Halarsenatibacteraceae</taxon>
        <taxon>Halarsenatibacter</taxon>
    </lineage>
</organism>
<dbReference type="GO" id="GO:0009408">
    <property type="term" value="P:response to heat"/>
    <property type="evidence" value="ECO:0007669"/>
    <property type="project" value="InterPro"/>
</dbReference>
<dbReference type="GO" id="GO:0031072">
    <property type="term" value="F:heat shock protein binding"/>
    <property type="evidence" value="ECO:0007669"/>
    <property type="project" value="InterPro"/>
</dbReference>
<dbReference type="RefSeq" id="WP_089758588.1">
    <property type="nucleotide sequence ID" value="NZ_FNGO01000004.1"/>
</dbReference>
<comment type="domain">
    <text evidence="13">The J domain is necessary and sufficient to stimulate DnaK ATPase activity. Zinc center 1 plays an important role in the autonomous, DnaK-independent chaperone activity of DnaJ. Zinc center 2 is essential for interaction with DnaK and for DnaJ activity.</text>
</comment>
<evidence type="ECO:0000256" key="5">
    <source>
        <dbReference type="ARBA" id="ARBA00022723"/>
    </source>
</evidence>
<dbReference type="Proteomes" id="UP000199476">
    <property type="component" value="Unassembled WGS sequence"/>
</dbReference>
<dbReference type="STRING" id="321763.SAMN04488692_104107"/>
<dbReference type="GO" id="GO:0051082">
    <property type="term" value="F:unfolded protein binding"/>
    <property type="evidence" value="ECO:0007669"/>
    <property type="project" value="UniProtKB-UniRule"/>
</dbReference>
<keyword evidence="9 13" id="KW-0346">Stress response</keyword>
<comment type="cofactor">
    <cofactor evidence="13">
        <name>Zn(2+)</name>
        <dbReference type="ChEBI" id="CHEBI:29105"/>
    </cofactor>
    <text evidence="13">Binds 2 Zn(2+) ions per monomer.</text>
</comment>
<dbReference type="PROSITE" id="PS00636">
    <property type="entry name" value="DNAJ_1"/>
    <property type="match status" value="1"/>
</dbReference>
<protein>
    <recommendedName>
        <fullName evidence="12 13">Chaperone protein DnaJ</fullName>
    </recommendedName>
</protein>
<dbReference type="PANTHER" id="PTHR43096:SF52">
    <property type="entry name" value="DNAJ HOMOLOG 1, MITOCHONDRIAL-RELATED"/>
    <property type="match status" value="1"/>
</dbReference>
<evidence type="ECO:0000256" key="6">
    <source>
        <dbReference type="ARBA" id="ARBA00022737"/>
    </source>
</evidence>
<dbReference type="InterPro" id="IPR018253">
    <property type="entry name" value="DnaJ_domain_CS"/>
</dbReference>
<dbReference type="InterPro" id="IPR002939">
    <property type="entry name" value="DnaJ_C"/>
</dbReference>
<keyword evidence="8 13" id="KW-0862">Zinc</keyword>
<reference evidence="18 19" key="1">
    <citation type="submission" date="2016-10" db="EMBL/GenBank/DDBJ databases">
        <authorList>
            <person name="de Groot N.N."/>
        </authorList>
    </citation>
    <scope>NUCLEOTIDE SEQUENCE [LARGE SCALE GENOMIC DNA]</scope>
    <source>
        <strain evidence="18 19">SLAS-1</strain>
    </source>
</reference>
<dbReference type="Gene3D" id="1.10.287.110">
    <property type="entry name" value="DnaJ domain"/>
    <property type="match status" value="1"/>
</dbReference>
<dbReference type="SUPFAM" id="SSF57938">
    <property type="entry name" value="DnaJ/Hsp40 cysteine-rich domain"/>
    <property type="match status" value="1"/>
</dbReference>
<feature type="binding site" evidence="13">
    <location>
        <position position="204"/>
    </location>
    <ligand>
        <name>Zn(2+)</name>
        <dbReference type="ChEBI" id="CHEBI:29105"/>
        <label>2</label>
    </ligand>
</feature>
<keyword evidence="10 13" id="KW-0143">Chaperone</keyword>
<dbReference type="HAMAP" id="MF_01152">
    <property type="entry name" value="DnaJ"/>
    <property type="match status" value="1"/>
</dbReference>
<dbReference type="NCBIfam" id="NF008035">
    <property type="entry name" value="PRK10767.1"/>
    <property type="match status" value="1"/>
</dbReference>
<dbReference type="InterPro" id="IPR036410">
    <property type="entry name" value="HSP_DnaJ_Cys-rich_dom_sf"/>
</dbReference>
<comment type="subunit">
    <text evidence="2 13">Homodimer.</text>
</comment>
<dbReference type="CDD" id="cd06257">
    <property type="entry name" value="DnaJ"/>
    <property type="match status" value="1"/>
</dbReference>
<dbReference type="InterPro" id="IPR008971">
    <property type="entry name" value="HSP40/DnaJ_pept-bd"/>
</dbReference>
<dbReference type="SUPFAM" id="SSF46565">
    <property type="entry name" value="Chaperone J-domain"/>
    <property type="match status" value="1"/>
</dbReference>
<dbReference type="Gene3D" id="2.60.260.20">
    <property type="entry name" value="Urease metallochaperone UreE, N-terminal domain"/>
    <property type="match status" value="2"/>
</dbReference>
<evidence type="ECO:0000256" key="4">
    <source>
        <dbReference type="ARBA" id="ARBA00022705"/>
    </source>
</evidence>
<feature type="repeat" description="CXXCXGXG motif" evidence="13">
    <location>
        <begin position="161"/>
        <end position="168"/>
    </location>
</feature>
<feature type="repeat" description="CXXCXGXG motif" evidence="13">
    <location>
        <begin position="204"/>
        <end position="211"/>
    </location>
</feature>
<evidence type="ECO:0000256" key="12">
    <source>
        <dbReference type="ARBA" id="ARBA00067609"/>
    </source>
</evidence>
<gene>
    <name evidence="13" type="primary">dnaJ</name>
    <name evidence="18" type="ORF">SAMN04488692_104107</name>
</gene>
<evidence type="ECO:0000256" key="10">
    <source>
        <dbReference type="ARBA" id="ARBA00023186"/>
    </source>
</evidence>
<evidence type="ECO:0000256" key="9">
    <source>
        <dbReference type="ARBA" id="ARBA00023016"/>
    </source>
</evidence>
<feature type="region of interest" description="Disordered" evidence="15">
    <location>
        <begin position="164"/>
        <end position="184"/>
    </location>
</feature>
<dbReference type="OrthoDB" id="9779889at2"/>